<dbReference type="RefSeq" id="WP_390224678.1">
    <property type="nucleotide sequence ID" value="NZ_JBHTAA010000005.1"/>
</dbReference>
<sequence length="336" mass="36372">MKLDSTTLMDIEEELRRRLPSKDRKATVAAVLDEHDVPEEAREKVLDRLTNAEGELTGRQLGALRRAWGAYIGAIKSASQAFGTINSIRADAGQTPLDHSDLYGAPEEWTDALLAELDADQTNPTVPAAFDPEEFAELTDPRTPIPESERMRLAERHDVSLSPEEMRGVGSDGLGETELNAQLRAEANGNAPTPDMVRQPLPGEGPSIADLEAARAEGAAVVADEVADRLSEPGESQEEAVERLGLDADRRGYQGTLGDTGINPHSNDTESRLAAEKNTGGLMADTRSELGRGASTNDRPDTEQDSLFDGESDEPDPHSLESYNSPRPDKPREVDE</sequence>
<dbReference type="Proteomes" id="UP001596481">
    <property type="component" value="Unassembled WGS sequence"/>
</dbReference>
<dbReference type="AlphaFoldDB" id="A0ABD5ZHG1"/>
<reference evidence="2 3" key="1">
    <citation type="journal article" date="2019" name="Int. J. Syst. Evol. Microbiol.">
        <title>The Global Catalogue of Microorganisms (GCM) 10K type strain sequencing project: providing services to taxonomists for standard genome sequencing and annotation.</title>
        <authorList>
            <consortium name="The Broad Institute Genomics Platform"/>
            <consortium name="The Broad Institute Genome Sequencing Center for Infectious Disease"/>
            <person name="Wu L."/>
            <person name="Ma J."/>
        </authorList>
    </citation>
    <scope>NUCLEOTIDE SEQUENCE [LARGE SCALE GENOMIC DNA]</scope>
    <source>
        <strain evidence="2 3">DSM 29988</strain>
    </source>
</reference>
<dbReference type="EMBL" id="JBHTAA010000005">
    <property type="protein sequence ID" value="MFC7204735.1"/>
    <property type="molecule type" value="Genomic_DNA"/>
</dbReference>
<name>A0ABD5ZHG1_9EURY</name>
<feature type="compositionally biased region" description="Acidic residues" evidence="1">
    <location>
        <begin position="303"/>
        <end position="314"/>
    </location>
</feature>
<proteinExistence type="predicted"/>
<protein>
    <submittedName>
        <fullName evidence="2">Uncharacterized protein</fullName>
    </submittedName>
</protein>
<keyword evidence="3" id="KW-1185">Reference proteome</keyword>
<evidence type="ECO:0000256" key="1">
    <source>
        <dbReference type="SAM" id="MobiDB-lite"/>
    </source>
</evidence>
<feature type="compositionally biased region" description="Basic and acidic residues" evidence="1">
    <location>
        <begin position="327"/>
        <end position="336"/>
    </location>
</feature>
<feature type="compositionally biased region" description="Basic and acidic residues" evidence="1">
    <location>
        <begin position="240"/>
        <end position="252"/>
    </location>
</feature>
<gene>
    <name evidence="2" type="ORF">ACFQJC_14540</name>
</gene>
<organism evidence="2 3">
    <name type="scientific">Haloferax namakaokahaiae</name>
    <dbReference type="NCBI Taxonomy" id="1748331"/>
    <lineage>
        <taxon>Archaea</taxon>
        <taxon>Methanobacteriati</taxon>
        <taxon>Methanobacteriota</taxon>
        <taxon>Stenosarchaea group</taxon>
        <taxon>Halobacteria</taxon>
        <taxon>Halobacteriales</taxon>
        <taxon>Haloferacaceae</taxon>
        <taxon>Haloferax</taxon>
    </lineage>
</organism>
<feature type="region of interest" description="Disordered" evidence="1">
    <location>
        <begin position="226"/>
        <end position="336"/>
    </location>
</feature>
<evidence type="ECO:0000313" key="2">
    <source>
        <dbReference type="EMBL" id="MFC7204735.1"/>
    </source>
</evidence>
<accession>A0ABD5ZHG1</accession>
<comment type="caution">
    <text evidence="2">The sequence shown here is derived from an EMBL/GenBank/DDBJ whole genome shotgun (WGS) entry which is preliminary data.</text>
</comment>
<evidence type="ECO:0000313" key="3">
    <source>
        <dbReference type="Proteomes" id="UP001596481"/>
    </source>
</evidence>